<organism evidence="2 3">
    <name type="scientific">Desulfomonile tiedjei</name>
    <dbReference type="NCBI Taxonomy" id="2358"/>
    <lineage>
        <taxon>Bacteria</taxon>
        <taxon>Pseudomonadati</taxon>
        <taxon>Thermodesulfobacteriota</taxon>
        <taxon>Desulfomonilia</taxon>
        <taxon>Desulfomonilales</taxon>
        <taxon>Desulfomonilaceae</taxon>
        <taxon>Desulfomonile</taxon>
    </lineage>
</organism>
<dbReference type="PANTHER" id="PTHR42659:SF9">
    <property type="entry name" value="XANTHINE DEHYDROGENASE FAD-BINDING SUBUNIT XDHB-RELATED"/>
    <property type="match status" value="1"/>
</dbReference>
<reference evidence="2" key="1">
    <citation type="submission" date="2020-07" db="EMBL/GenBank/DDBJ databases">
        <title>Huge and variable diversity of episymbiotic CPR bacteria and DPANN archaea in groundwater ecosystems.</title>
        <authorList>
            <person name="He C.Y."/>
            <person name="Keren R."/>
            <person name="Whittaker M."/>
            <person name="Farag I.F."/>
            <person name="Doudna J."/>
            <person name="Cate J.H.D."/>
            <person name="Banfield J.F."/>
        </authorList>
    </citation>
    <scope>NUCLEOTIDE SEQUENCE</scope>
    <source>
        <strain evidence="2">NC_groundwater_1664_Pr3_B-0.1um_52_9</strain>
    </source>
</reference>
<dbReference type="EMBL" id="JACRDE010000217">
    <property type="protein sequence ID" value="MBI5249398.1"/>
    <property type="molecule type" value="Genomic_DNA"/>
</dbReference>
<dbReference type="SUPFAM" id="SSF55447">
    <property type="entry name" value="CO dehydrogenase flavoprotein C-terminal domain-like"/>
    <property type="match status" value="1"/>
</dbReference>
<evidence type="ECO:0000313" key="3">
    <source>
        <dbReference type="Proteomes" id="UP000807825"/>
    </source>
</evidence>
<protein>
    <recommendedName>
        <fullName evidence="1">CO dehydrogenase flavoprotein C-terminal domain-containing protein</fullName>
    </recommendedName>
</protein>
<dbReference type="SMART" id="SM01092">
    <property type="entry name" value="CO_deh_flav_C"/>
    <property type="match status" value="1"/>
</dbReference>
<dbReference type="PANTHER" id="PTHR42659">
    <property type="entry name" value="XANTHINE DEHYDROGENASE SUBUNIT C-RELATED"/>
    <property type="match status" value="1"/>
</dbReference>
<dbReference type="Pfam" id="PF03450">
    <property type="entry name" value="CO_deh_flav_C"/>
    <property type="match status" value="1"/>
</dbReference>
<gene>
    <name evidence="2" type="ORF">HY912_07880</name>
</gene>
<evidence type="ECO:0000259" key="1">
    <source>
        <dbReference type="SMART" id="SM01092"/>
    </source>
</evidence>
<proteinExistence type="predicted"/>
<feature type="domain" description="CO dehydrogenase flavoprotein C-terminal" evidence="1">
    <location>
        <begin position="37"/>
        <end position="141"/>
    </location>
</feature>
<dbReference type="InterPro" id="IPR036683">
    <property type="entry name" value="CO_DH_flav_C_dom_sf"/>
</dbReference>
<comment type="caution">
    <text evidence="2">The sequence shown here is derived from an EMBL/GenBank/DDBJ whole genome shotgun (WGS) entry which is preliminary data.</text>
</comment>
<name>A0A9D6UZZ9_9BACT</name>
<sequence>LPLSDFFTGKGESPFQLTSDEILTEIRLPLPWGPMSGSYQRLSFRSAVDFPIINAAASAIRGNDKIESFRLVLSAAGPAPVILREAENLIKGSTPGPDVFPKVREIAIRTAEGIIVQNSSASKDYRIKMAGVVASRATREALGLATP</sequence>
<dbReference type="Gene3D" id="3.30.390.50">
    <property type="entry name" value="CO dehydrogenase flavoprotein, C-terminal domain"/>
    <property type="match status" value="1"/>
</dbReference>
<feature type="non-terminal residue" evidence="2">
    <location>
        <position position="1"/>
    </location>
</feature>
<dbReference type="InterPro" id="IPR005107">
    <property type="entry name" value="CO_DH_flav_C"/>
</dbReference>
<dbReference type="Proteomes" id="UP000807825">
    <property type="component" value="Unassembled WGS sequence"/>
</dbReference>
<dbReference type="InterPro" id="IPR051312">
    <property type="entry name" value="Diverse_Substr_Oxidored"/>
</dbReference>
<evidence type="ECO:0000313" key="2">
    <source>
        <dbReference type="EMBL" id="MBI5249398.1"/>
    </source>
</evidence>
<accession>A0A9D6UZZ9</accession>
<dbReference type="AlphaFoldDB" id="A0A9D6UZZ9"/>